<feature type="region of interest" description="Disordered" evidence="1">
    <location>
        <begin position="22"/>
        <end position="43"/>
    </location>
</feature>
<dbReference type="PANTHER" id="PTHR15510:SF5">
    <property type="entry name" value="SPERM-ASSOCIATED ANTIGEN 8"/>
    <property type="match status" value="1"/>
</dbReference>
<sequence>PTEQPSWLMPRESCLIHNWQEKGAMNHPDPVPGQRPGSEGFAHQHSHHGLLASQLLSWPTDSTTMKDAHRPSQRPLMLQQGEAEFPLLTHVPPKKTAREKEMLEEISPPWTPMESVSTMHCDYCARSCQFTPLPTTQPHNYCTEQPCTFWLEQARSLPGVTRICSRGSPFRRNAAFSTPITEYLEQPLPCAPLSSQLWSHKQ</sequence>
<dbReference type="GO" id="GO:0005634">
    <property type="term" value="C:nucleus"/>
    <property type="evidence" value="ECO:0007669"/>
    <property type="project" value="TreeGrafter"/>
</dbReference>
<dbReference type="EMBL" id="WBMX01006089">
    <property type="protein sequence ID" value="NXC20161.1"/>
    <property type="molecule type" value="Genomic_DNA"/>
</dbReference>
<name>A0A851LT31_CORCR</name>
<dbReference type="GO" id="GO:0005737">
    <property type="term" value="C:cytoplasm"/>
    <property type="evidence" value="ECO:0007669"/>
    <property type="project" value="TreeGrafter"/>
</dbReference>
<dbReference type="OrthoDB" id="2120499at2759"/>
<evidence type="ECO:0000313" key="3">
    <source>
        <dbReference type="Proteomes" id="UP000621168"/>
    </source>
</evidence>
<dbReference type="GO" id="GO:0045944">
    <property type="term" value="P:positive regulation of transcription by RNA polymerase II"/>
    <property type="evidence" value="ECO:0007669"/>
    <property type="project" value="TreeGrafter"/>
</dbReference>
<accession>A0A851LT31</accession>
<dbReference type="InterPro" id="IPR026124">
    <property type="entry name" value="Sperm-assoc_Ag8"/>
</dbReference>
<dbReference type="GO" id="GO:0008017">
    <property type="term" value="F:microtubule binding"/>
    <property type="evidence" value="ECO:0007669"/>
    <property type="project" value="InterPro"/>
</dbReference>
<reference evidence="2" key="1">
    <citation type="submission" date="2019-09" db="EMBL/GenBank/DDBJ databases">
        <title>Bird 10,000 Genomes (B10K) Project - Family phase.</title>
        <authorList>
            <person name="Zhang G."/>
        </authorList>
    </citation>
    <scope>NUCLEOTIDE SEQUENCE</scope>
    <source>
        <strain evidence="2">B10K-CU-031-40</strain>
    </source>
</reference>
<organism evidence="2 3">
    <name type="scientific">Corythaeola cristata</name>
    <name type="common">Great blue turaco</name>
    <dbReference type="NCBI Taxonomy" id="103954"/>
    <lineage>
        <taxon>Eukaryota</taxon>
        <taxon>Metazoa</taxon>
        <taxon>Chordata</taxon>
        <taxon>Craniata</taxon>
        <taxon>Vertebrata</taxon>
        <taxon>Euteleostomi</taxon>
        <taxon>Archelosauria</taxon>
        <taxon>Archosauria</taxon>
        <taxon>Dinosauria</taxon>
        <taxon>Saurischia</taxon>
        <taxon>Theropoda</taxon>
        <taxon>Coelurosauria</taxon>
        <taxon>Aves</taxon>
        <taxon>Neognathae</taxon>
        <taxon>Neoaves</taxon>
        <taxon>Otidimorphae</taxon>
        <taxon>Musophagiformes</taxon>
        <taxon>Musophagidae</taxon>
        <taxon>Corythaeola</taxon>
    </lineage>
</organism>
<feature type="non-terminal residue" evidence="2">
    <location>
        <position position="1"/>
    </location>
</feature>
<proteinExistence type="predicted"/>
<comment type="caution">
    <text evidence="2">The sequence shown here is derived from an EMBL/GenBank/DDBJ whole genome shotgun (WGS) entry which is preliminary data.</text>
</comment>
<evidence type="ECO:0000313" key="2">
    <source>
        <dbReference type="EMBL" id="NXC20161.1"/>
    </source>
</evidence>
<dbReference type="Pfam" id="PF22584">
    <property type="entry name" value="CFAP143"/>
    <property type="match status" value="1"/>
</dbReference>
<evidence type="ECO:0000256" key="1">
    <source>
        <dbReference type="SAM" id="MobiDB-lite"/>
    </source>
</evidence>
<dbReference type="PANTHER" id="PTHR15510">
    <property type="entry name" value="SPERM-ASSOCIATED ANTIGEN 8"/>
    <property type="match status" value="1"/>
</dbReference>
<dbReference type="AlphaFoldDB" id="A0A851LT31"/>
<gene>
    <name evidence="2" type="primary">Spag8</name>
    <name evidence="2" type="ORF">CORCRI_R08095</name>
</gene>
<dbReference type="Proteomes" id="UP000621168">
    <property type="component" value="Unassembled WGS sequence"/>
</dbReference>
<keyword evidence="3" id="KW-1185">Reference proteome</keyword>
<feature type="non-terminal residue" evidence="2">
    <location>
        <position position="202"/>
    </location>
</feature>
<protein>
    <submittedName>
        <fullName evidence="2">SPAG8 protein</fullName>
    </submittedName>
</protein>